<keyword evidence="4 6" id="KW-0472">Membrane</keyword>
<dbReference type="RefSeq" id="WP_210299768.1">
    <property type="nucleotide sequence ID" value="NZ_JACIDS010000001.1"/>
</dbReference>
<name>A0A840AHQ4_9HYPH</name>
<protein>
    <recommendedName>
        <fullName evidence="7">J domain-containing protein</fullName>
    </recommendedName>
</protein>
<keyword evidence="2 6" id="KW-0812">Transmembrane</keyword>
<organism evidence="8 9">
    <name type="scientific">Kaistia hirudinis</name>
    <dbReference type="NCBI Taxonomy" id="1293440"/>
    <lineage>
        <taxon>Bacteria</taxon>
        <taxon>Pseudomonadati</taxon>
        <taxon>Pseudomonadota</taxon>
        <taxon>Alphaproteobacteria</taxon>
        <taxon>Hyphomicrobiales</taxon>
        <taxon>Kaistiaceae</taxon>
        <taxon>Kaistia</taxon>
    </lineage>
</organism>
<proteinExistence type="inferred from homology"/>
<feature type="transmembrane region" description="Helical" evidence="6">
    <location>
        <begin position="42"/>
        <end position="69"/>
    </location>
</feature>
<evidence type="ECO:0000313" key="9">
    <source>
        <dbReference type="Proteomes" id="UP000553963"/>
    </source>
</evidence>
<dbReference type="SUPFAM" id="SSF46565">
    <property type="entry name" value="Chaperone J-domain"/>
    <property type="match status" value="1"/>
</dbReference>
<dbReference type="Pfam" id="PF00226">
    <property type="entry name" value="DnaJ"/>
    <property type="match status" value="1"/>
</dbReference>
<dbReference type="Gene3D" id="1.10.287.110">
    <property type="entry name" value="DnaJ domain"/>
    <property type="match status" value="1"/>
</dbReference>
<evidence type="ECO:0000256" key="2">
    <source>
        <dbReference type="ARBA" id="ARBA00022692"/>
    </source>
</evidence>
<dbReference type="GO" id="GO:0016020">
    <property type="term" value="C:membrane"/>
    <property type="evidence" value="ECO:0007669"/>
    <property type="project" value="UniProtKB-SubCell"/>
</dbReference>
<evidence type="ECO:0000256" key="6">
    <source>
        <dbReference type="SAM" id="Phobius"/>
    </source>
</evidence>
<dbReference type="PANTHER" id="PTHR12763:SF28">
    <property type="entry name" value="GEO10507P1-RELATED"/>
    <property type="match status" value="1"/>
</dbReference>
<evidence type="ECO:0000256" key="3">
    <source>
        <dbReference type="ARBA" id="ARBA00022989"/>
    </source>
</evidence>
<feature type="transmembrane region" description="Helical" evidence="6">
    <location>
        <begin position="6"/>
        <end position="22"/>
    </location>
</feature>
<dbReference type="AlphaFoldDB" id="A0A840AHQ4"/>
<gene>
    <name evidence="8" type="ORF">GGR25_000111</name>
</gene>
<dbReference type="InterPro" id="IPR036869">
    <property type="entry name" value="J_dom_sf"/>
</dbReference>
<dbReference type="PANTHER" id="PTHR12763">
    <property type="match status" value="1"/>
</dbReference>
<keyword evidence="9" id="KW-1185">Reference proteome</keyword>
<evidence type="ECO:0000259" key="7">
    <source>
        <dbReference type="PROSITE" id="PS50076"/>
    </source>
</evidence>
<accession>A0A840AHQ4</accession>
<dbReference type="PRINTS" id="PR00625">
    <property type="entry name" value="JDOMAIN"/>
</dbReference>
<dbReference type="EMBL" id="JACIDS010000001">
    <property type="protein sequence ID" value="MBB3929092.1"/>
    <property type="molecule type" value="Genomic_DNA"/>
</dbReference>
<sequence>MGLTAPFIAAFLLALVLVYLFARPKGPDAMKQMLRRAGGGALIATGVVMTATGRAVAGVPLIAAGLYLWKPAILERGSVIADGRVRTGRFAGRPLDSLDGRELATLWRDLGSRPQDRAVLEAHLDRRIPGWREHFQRDAAGGPGRAARPGTMTDQQAYEILGLSAGATEAEIQAAYRRLMKRVHPDQGGSTFLAAQINEAKERLLGGHR</sequence>
<dbReference type="CDD" id="cd06257">
    <property type="entry name" value="DnaJ"/>
    <property type="match status" value="1"/>
</dbReference>
<dbReference type="InterPro" id="IPR001623">
    <property type="entry name" value="DnaJ_domain"/>
</dbReference>
<dbReference type="SMART" id="SM00271">
    <property type="entry name" value="DnaJ"/>
    <property type="match status" value="1"/>
</dbReference>
<comment type="subcellular location">
    <subcellularLocation>
        <location evidence="1">Membrane</location>
        <topology evidence="1">Single-pass membrane protein</topology>
    </subcellularLocation>
</comment>
<comment type="similarity">
    <text evidence="5">Belongs to the TIM14 family.</text>
</comment>
<comment type="caution">
    <text evidence="8">The sequence shown here is derived from an EMBL/GenBank/DDBJ whole genome shotgun (WGS) entry which is preliminary data.</text>
</comment>
<evidence type="ECO:0000256" key="1">
    <source>
        <dbReference type="ARBA" id="ARBA00004167"/>
    </source>
</evidence>
<dbReference type="Proteomes" id="UP000553963">
    <property type="component" value="Unassembled WGS sequence"/>
</dbReference>
<reference evidence="8 9" key="1">
    <citation type="submission" date="2020-08" db="EMBL/GenBank/DDBJ databases">
        <title>Genomic Encyclopedia of Type Strains, Phase IV (KMG-IV): sequencing the most valuable type-strain genomes for metagenomic binning, comparative biology and taxonomic classification.</title>
        <authorList>
            <person name="Goeker M."/>
        </authorList>
    </citation>
    <scope>NUCLEOTIDE SEQUENCE [LARGE SCALE GENOMIC DNA]</scope>
    <source>
        <strain evidence="8 9">DSM 25966</strain>
    </source>
</reference>
<dbReference type="PROSITE" id="PS50076">
    <property type="entry name" value="DNAJ_2"/>
    <property type="match status" value="1"/>
</dbReference>
<keyword evidence="3 6" id="KW-1133">Transmembrane helix</keyword>
<evidence type="ECO:0000256" key="5">
    <source>
        <dbReference type="ARBA" id="ARBA00038105"/>
    </source>
</evidence>
<evidence type="ECO:0000256" key="4">
    <source>
        <dbReference type="ARBA" id="ARBA00023136"/>
    </source>
</evidence>
<feature type="domain" description="J" evidence="7">
    <location>
        <begin position="156"/>
        <end position="209"/>
    </location>
</feature>
<evidence type="ECO:0000313" key="8">
    <source>
        <dbReference type="EMBL" id="MBB3929092.1"/>
    </source>
</evidence>